<dbReference type="GeneID" id="300270033"/>
<sequence length="182" mass="20347">MSNGWTDAELAAAVDAYEDMLKRGAAGEKVNKAQVYRDLAAQFVGRTDKAFEYRMQNISALYAELGLPWLAGLKPAVNVGREMKPRLLKLIQRANAKSAGFKHGSKRTWELVLEALDACAGNATREQVKDWIVSHYPGYNEKNLVDLEMLAVNSTSRTSYNQNAKPRRTDTGSPYDRLYKMG</sequence>
<dbReference type="RefSeq" id="WP_074830782.1">
    <property type="nucleotide sequence ID" value="NZ_DALZQD010000056.1"/>
</dbReference>
<dbReference type="Pfam" id="PF24706">
    <property type="entry name" value="DUF7669"/>
    <property type="match status" value="1"/>
</dbReference>
<dbReference type="AlphaFoldDB" id="A0A2X2CC47"/>
<dbReference type="EMBL" id="UAUF01000010">
    <property type="protein sequence ID" value="SPZ05088.1"/>
    <property type="molecule type" value="Genomic_DNA"/>
</dbReference>
<evidence type="ECO:0000313" key="4">
    <source>
        <dbReference type="Proteomes" id="UP000250443"/>
    </source>
</evidence>
<feature type="domain" description="DUF7669" evidence="2">
    <location>
        <begin position="108"/>
        <end position="172"/>
    </location>
</feature>
<evidence type="ECO:0000256" key="1">
    <source>
        <dbReference type="SAM" id="MobiDB-lite"/>
    </source>
</evidence>
<accession>A0A2X2CC47</accession>
<feature type="region of interest" description="Disordered" evidence="1">
    <location>
        <begin position="157"/>
        <end position="182"/>
    </location>
</feature>
<dbReference type="EC" id="3.1.21.-" evidence="3"/>
<dbReference type="GO" id="GO:0016787">
    <property type="term" value="F:hydrolase activity"/>
    <property type="evidence" value="ECO:0007669"/>
    <property type="project" value="UniProtKB-KW"/>
</dbReference>
<organism evidence="3 4">
    <name type="scientific">Pseudomonas luteola</name>
    <dbReference type="NCBI Taxonomy" id="47886"/>
    <lineage>
        <taxon>Bacteria</taxon>
        <taxon>Pseudomonadati</taxon>
        <taxon>Pseudomonadota</taxon>
        <taxon>Gammaproteobacteria</taxon>
        <taxon>Pseudomonadales</taxon>
        <taxon>Pseudomonadaceae</taxon>
        <taxon>Pseudomonas</taxon>
    </lineage>
</organism>
<keyword evidence="3" id="KW-0378">Hydrolase</keyword>
<name>A0A2X2CC47_PSELU</name>
<protein>
    <submittedName>
        <fullName evidence="3">5-methylcytosine-specific restriction enzyme</fullName>
        <ecNumber evidence="3">3.1.21.-</ecNumber>
    </submittedName>
</protein>
<proteinExistence type="predicted"/>
<dbReference type="InterPro" id="IPR056086">
    <property type="entry name" value="DUF7669"/>
</dbReference>
<gene>
    <name evidence="3" type="ORF">NCTC11842_01583</name>
</gene>
<evidence type="ECO:0000313" key="3">
    <source>
        <dbReference type="EMBL" id="SPZ05088.1"/>
    </source>
</evidence>
<dbReference type="Proteomes" id="UP000250443">
    <property type="component" value="Unassembled WGS sequence"/>
</dbReference>
<evidence type="ECO:0000259" key="2">
    <source>
        <dbReference type="Pfam" id="PF24706"/>
    </source>
</evidence>
<reference evidence="3 4" key="1">
    <citation type="submission" date="2018-06" db="EMBL/GenBank/DDBJ databases">
        <authorList>
            <consortium name="Pathogen Informatics"/>
            <person name="Doyle S."/>
        </authorList>
    </citation>
    <scope>NUCLEOTIDE SEQUENCE [LARGE SCALE GENOMIC DNA]</scope>
    <source>
        <strain evidence="3 4">NCTC11842</strain>
    </source>
</reference>